<dbReference type="GO" id="GO:0016765">
    <property type="term" value="F:transferase activity, transferring alkyl or aryl (other than methyl) groups"/>
    <property type="evidence" value="ECO:0007669"/>
    <property type="project" value="InterPro"/>
</dbReference>
<reference evidence="6 7" key="1">
    <citation type="submission" date="2013-12" db="EMBL/GenBank/DDBJ databases">
        <authorList>
            <consortium name="DOE Joint Genome Institute"/>
            <person name="Eisen J."/>
            <person name="Huntemann M."/>
            <person name="Han J."/>
            <person name="Chen A."/>
            <person name="Kyrpides N."/>
            <person name="Mavromatis K."/>
            <person name="Markowitz V."/>
            <person name="Palaniappan K."/>
            <person name="Ivanova N."/>
            <person name="Schaumberg A."/>
            <person name="Pati A."/>
            <person name="Liolios K."/>
            <person name="Nordberg H.P."/>
            <person name="Cantor M.N."/>
            <person name="Hua S.X."/>
            <person name="Woyke T."/>
        </authorList>
    </citation>
    <scope>NUCLEOTIDE SEQUENCE [LARGE SCALE GENOMIC DNA]</scope>
    <source>
        <strain evidence="7">DSM 19437</strain>
    </source>
</reference>
<name>W0F9L9_9BACT</name>
<feature type="transmembrane region" description="Helical" evidence="5">
    <location>
        <begin position="242"/>
        <end position="258"/>
    </location>
</feature>
<dbReference type="STRING" id="929713.NIASO_20470"/>
<evidence type="ECO:0000256" key="1">
    <source>
        <dbReference type="ARBA" id="ARBA00004141"/>
    </source>
</evidence>
<dbReference type="EMBL" id="CP007035">
    <property type="protein sequence ID" value="AHF18096.1"/>
    <property type="molecule type" value="Genomic_DNA"/>
</dbReference>
<dbReference type="KEGG" id="nso:NIASO_20470"/>
<dbReference type="RefSeq" id="WP_008582592.1">
    <property type="nucleotide sequence ID" value="NZ_CP007035.1"/>
</dbReference>
<dbReference type="eggNOG" id="COG0382">
    <property type="taxonomic scope" value="Bacteria"/>
</dbReference>
<keyword evidence="2 5" id="KW-0812">Transmembrane</keyword>
<dbReference type="HOGENOM" id="CLU_838952_0_0_10"/>
<protein>
    <recommendedName>
        <fullName evidence="8">Prenyltransferase</fullName>
    </recommendedName>
</protein>
<keyword evidence="4 5" id="KW-0472">Membrane</keyword>
<feature type="transmembrane region" description="Helical" evidence="5">
    <location>
        <begin position="38"/>
        <end position="62"/>
    </location>
</feature>
<feature type="transmembrane region" description="Helical" evidence="5">
    <location>
        <begin position="83"/>
        <end position="105"/>
    </location>
</feature>
<sequence length="331" mass="37998">MKIAEITRSSEWWEYKLSPLLAIGYATILSAGKEIGDYWTRLLLILLSLAAGAAYVSIINDITDLKDDRMAGKKNRMQNLPAYYRWLLPVAGLLSGLFFEYVLYYPDTRSMIFYAVPWVLFSLYSFPPFRFKKRGIPGILCDAGGSHVFTGLLMISSTCFAMHERVPPLWMFAIGVWSFCYGLRGILWHQYTDRVNDQRAGLQTVAVRIPPHKFKRIEAGLFVTELLATLGIFLYLGNPWVIGVYLCYLLLCFLRYRFLKLAPVVVLSKPDTPIQILQLDYFQCLFPLTLLVCAAVQNIYNLLPLAFHLLLFHGTLRRIFADLKLIYKVYA</sequence>
<gene>
    <name evidence="6" type="ORF">NIASO_20470</name>
</gene>
<accession>W0F9L9</accession>
<evidence type="ECO:0008006" key="8">
    <source>
        <dbReference type="Google" id="ProtNLM"/>
    </source>
</evidence>
<proteinExistence type="predicted"/>
<feature type="transmembrane region" description="Helical" evidence="5">
    <location>
        <begin position="111"/>
        <end position="127"/>
    </location>
</feature>
<dbReference type="OrthoDB" id="871842at2"/>
<evidence type="ECO:0000313" key="6">
    <source>
        <dbReference type="EMBL" id="AHF18096.1"/>
    </source>
</evidence>
<keyword evidence="3 5" id="KW-1133">Transmembrane helix</keyword>
<dbReference type="AlphaFoldDB" id="W0F9L9"/>
<dbReference type="CDD" id="cd13956">
    <property type="entry name" value="PT_UbiA"/>
    <property type="match status" value="1"/>
</dbReference>
<evidence type="ECO:0000256" key="3">
    <source>
        <dbReference type="ARBA" id="ARBA00022989"/>
    </source>
</evidence>
<keyword evidence="7" id="KW-1185">Reference proteome</keyword>
<evidence type="ECO:0000256" key="2">
    <source>
        <dbReference type="ARBA" id="ARBA00022692"/>
    </source>
</evidence>
<dbReference type="Pfam" id="PF01040">
    <property type="entry name" value="UbiA"/>
    <property type="match status" value="1"/>
</dbReference>
<feature type="transmembrane region" description="Helical" evidence="5">
    <location>
        <begin position="12"/>
        <end position="32"/>
    </location>
</feature>
<evidence type="ECO:0000256" key="4">
    <source>
        <dbReference type="ARBA" id="ARBA00023136"/>
    </source>
</evidence>
<dbReference type="GO" id="GO:0016020">
    <property type="term" value="C:membrane"/>
    <property type="evidence" value="ECO:0007669"/>
    <property type="project" value="UniProtKB-SubCell"/>
</dbReference>
<dbReference type="Proteomes" id="UP000003586">
    <property type="component" value="Chromosome"/>
</dbReference>
<organism evidence="6 7">
    <name type="scientific">Niabella soli DSM 19437</name>
    <dbReference type="NCBI Taxonomy" id="929713"/>
    <lineage>
        <taxon>Bacteria</taxon>
        <taxon>Pseudomonadati</taxon>
        <taxon>Bacteroidota</taxon>
        <taxon>Chitinophagia</taxon>
        <taxon>Chitinophagales</taxon>
        <taxon>Chitinophagaceae</taxon>
        <taxon>Niabella</taxon>
    </lineage>
</organism>
<comment type="subcellular location">
    <subcellularLocation>
        <location evidence="1">Membrane</location>
        <topology evidence="1">Multi-pass membrane protein</topology>
    </subcellularLocation>
</comment>
<evidence type="ECO:0000313" key="7">
    <source>
        <dbReference type="Proteomes" id="UP000003586"/>
    </source>
</evidence>
<dbReference type="InterPro" id="IPR000537">
    <property type="entry name" value="UbiA_prenyltransferase"/>
</dbReference>
<feature type="transmembrane region" description="Helical" evidence="5">
    <location>
        <begin position="169"/>
        <end position="187"/>
    </location>
</feature>
<evidence type="ECO:0000256" key="5">
    <source>
        <dbReference type="SAM" id="Phobius"/>
    </source>
</evidence>